<dbReference type="InterPro" id="IPR050090">
    <property type="entry name" value="Tyrosine_recombinase_XerCD"/>
</dbReference>
<accession>A0ABT4JB11</accession>
<dbReference type="InterPro" id="IPR013762">
    <property type="entry name" value="Integrase-like_cat_sf"/>
</dbReference>
<comment type="similarity">
    <text evidence="1">Belongs to the 'phage' integrase family.</text>
</comment>
<dbReference type="EMBL" id="JAPTYD010000087">
    <property type="protein sequence ID" value="MCZ0964320.1"/>
    <property type="molecule type" value="Genomic_DNA"/>
</dbReference>
<keyword evidence="4" id="KW-0233">DNA recombination</keyword>
<feature type="domain" description="Tyr recombinase" evidence="5">
    <location>
        <begin position="228"/>
        <end position="403"/>
    </location>
</feature>
<dbReference type="Gene3D" id="1.10.443.10">
    <property type="entry name" value="Intergrase catalytic core"/>
    <property type="match status" value="1"/>
</dbReference>
<dbReference type="InterPro" id="IPR046668">
    <property type="entry name" value="DUF6538"/>
</dbReference>
<name>A0ABT4JB11_9RHOB</name>
<organism evidence="6 7">
    <name type="scientific">Paracoccus benzoatiresistens</name>
    <dbReference type="NCBI Taxonomy" id="2997341"/>
    <lineage>
        <taxon>Bacteria</taxon>
        <taxon>Pseudomonadati</taxon>
        <taxon>Pseudomonadota</taxon>
        <taxon>Alphaproteobacteria</taxon>
        <taxon>Rhodobacterales</taxon>
        <taxon>Paracoccaceae</taxon>
        <taxon>Paracoccus</taxon>
    </lineage>
</organism>
<evidence type="ECO:0000313" key="6">
    <source>
        <dbReference type="EMBL" id="MCZ0964320.1"/>
    </source>
</evidence>
<dbReference type="PANTHER" id="PTHR30349:SF41">
    <property type="entry name" value="INTEGRASE_RECOMBINASE PROTEIN MJ0367-RELATED"/>
    <property type="match status" value="1"/>
</dbReference>
<dbReference type="PANTHER" id="PTHR30349">
    <property type="entry name" value="PHAGE INTEGRASE-RELATED"/>
    <property type="match status" value="1"/>
</dbReference>
<proteinExistence type="inferred from homology"/>
<dbReference type="RefSeq" id="WP_268944413.1">
    <property type="nucleotide sequence ID" value="NZ_JAPTYD010000087.1"/>
</dbReference>
<evidence type="ECO:0000259" key="5">
    <source>
        <dbReference type="PROSITE" id="PS51898"/>
    </source>
</evidence>
<dbReference type="Pfam" id="PF20172">
    <property type="entry name" value="DUF6538"/>
    <property type="match status" value="1"/>
</dbReference>
<dbReference type="InterPro" id="IPR002104">
    <property type="entry name" value="Integrase_catalytic"/>
</dbReference>
<comment type="caution">
    <text evidence="6">The sequence shown here is derived from an EMBL/GenBank/DDBJ whole genome shotgun (WGS) entry which is preliminary data.</text>
</comment>
<reference evidence="6" key="1">
    <citation type="submission" date="2022-12" db="EMBL/GenBank/DDBJ databases">
        <title>Paracoccus sp. EF6 isolated from a lake water.</title>
        <authorList>
            <person name="Liu H."/>
        </authorList>
    </citation>
    <scope>NUCLEOTIDE SEQUENCE</scope>
    <source>
        <strain evidence="6">EF6</strain>
    </source>
</reference>
<gene>
    <name evidence="6" type="ORF">OU682_22380</name>
</gene>
<sequence>MPEYLIKQRKGWYATLEIPKALRSKFGKTRFKETLHTDSLKVAEIRKHALVAVWKAEIDAARGSSSNLDRVVLVRKKMAEQKKPDPVDLAMILTPQTSEEMSDLEKNRHDLSKVLYGKKFPLKQFVADYEKTLTNIEPKSKDMRLSTVKRFLKKFKYAEDATNREVKNWIETDLIAEQGLSATTCRSIVSHLRQYWKYLVDRHDLTLPEPFKDVVPARTRTRKQEVAVKRTHFEPEDYQKLLKACKDSQVETLMRLGVYTGCRIEELCSLKLEAVKEDRILIQDAKTESGWRTIPLHKKIVKLVADLAKSSKDGYLISGLSFNKYGDRSNAIGKRFGRLKTACGYGKNLVFHSFRKGVATQLERLGIAENVSANLLGHDVPTITYGLYSGKRLDFQLLHDTINKLKWD</sequence>
<dbReference type="Proteomes" id="UP001149822">
    <property type="component" value="Unassembled WGS sequence"/>
</dbReference>
<dbReference type="SUPFAM" id="SSF56349">
    <property type="entry name" value="DNA breaking-rejoining enzymes"/>
    <property type="match status" value="1"/>
</dbReference>
<keyword evidence="2" id="KW-0229">DNA integration</keyword>
<keyword evidence="7" id="KW-1185">Reference proteome</keyword>
<keyword evidence="3" id="KW-0238">DNA-binding</keyword>
<evidence type="ECO:0000256" key="3">
    <source>
        <dbReference type="ARBA" id="ARBA00023125"/>
    </source>
</evidence>
<dbReference type="Pfam" id="PF00589">
    <property type="entry name" value="Phage_integrase"/>
    <property type="match status" value="1"/>
</dbReference>
<evidence type="ECO:0000313" key="7">
    <source>
        <dbReference type="Proteomes" id="UP001149822"/>
    </source>
</evidence>
<evidence type="ECO:0000256" key="4">
    <source>
        <dbReference type="ARBA" id="ARBA00023172"/>
    </source>
</evidence>
<dbReference type="InterPro" id="IPR011010">
    <property type="entry name" value="DNA_brk_join_enz"/>
</dbReference>
<evidence type="ECO:0000256" key="1">
    <source>
        <dbReference type="ARBA" id="ARBA00008857"/>
    </source>
</evidence>
<protein>
    <submittedName>
        <fullName evidence="6">Tyrosine-type recombinase/integrase</fullName>
    </submittedName>
</protein>
<evidence type="ECO:0000256" key="2">
    <source>
        <dbReference type="ARBA" id="ARBA00022908"/>
    </source>
</evidence>
<dbReference type="PROSITE" id="PS51898">
    <property type="entry name" value="TYR_RECOMBINASE"/>
    <property type="match status" value="1"/>
</dbReference>